<evidence type="ECO:0000259" key="2">
    <source>
        <dbReference type="Pfam" id="PF01419"/>
    </source>
</evidence>
<proteinExistence type="predicted"/>
<evidence type="ECO:0000313" key="4">
    <source>
        <dbReference type="Proteomes" id="UP000095767"/>
    </source>
</evidence>
<evidence type="ECO:0000313" key="3">
    <source>
        <dbReference type="EMBL" id="OEL15744.1"/>
    </source>
</evidence>
<evidence type="ECO:0000256" key="1">
    <source>
        <dbReference type="ARBA" id="ARBA00022734"/>
    </source>
</evidence>
<dbReference type="InterPro" id="IPR001229">
    <property type="entry name" value="Jacalin-like_lectin_dom"/>
</dbReference>
<keyword evidence="4" id="KW-1185">Reference proteome</keyword>
<keyword evidence="1" id="KW-0430">Lectin</keyword>
<protein>
    <recommendedName>
        <fullName evidence="2">Jacalin-type lectin domain-containing protein</fullName>
    </recommendedName>
</protein>
<dbReference type="Gene3D" id="2.100.10.30">
    <property type="entry name" value="Jacalin-like lectin domain"/>
    <property type="match status" value="1"/>
</dbReference>
<dbReference type="PANTHER" id="PTHR46506">
    <property type="entry name" value="OS05G0143600 PROTEIN"/>
    <property type="match status" value="1"/>
</dbReference>
<dbReference type="AlphaFoldDB" id="A0A1E5USD3"/>
<dbReference type="EMBL" id="LWDX02065680">
    <property type="protein sequence ID" value="OEL15744.1"/>
    <property type="molecule type" value="Genomic_DNA"/>
</dbReference>
<organism evidence="3 4">
    <name type="scientific">Dichanthelium oligosanthes</name>
    <dbReference type="NCBI Taxonomy" id="888268"/>
    <lineage>
        <taxon>Eukaryota</taxon>
        <taxon>Viridiplantae</taxon>
        <taxon>Streptophyta</taxon>
        <taxon>Embryophyta</taxon>
        <taxon>Tracheophyta</taxon>
        <taxon>Spermatophyta</taxon>
        <taxon>Magnoliopsida</taxon>
        <taxon>Liliopsida</taxon>
        <taxon>Poales</taxon>
        <taxon>Poaceae</taxon>
        <taxon>PACMAD clade</taxon>
        <taxon>Panicoideae</taxon>
        <taxon>Panicodae</taxon>
        <taxon>Paniceae</taxon>
        <taxon>Dichantheliinae</taxon>
        <taxon>Dichanthelium</taxon>
    </lineage>
</organism>
<dbReference type="Pfam" id="PF01419">
    <property type="entry name" value="Jacalin"/>
    <property type="match status" value="1"/>
</dbReference>
<dbReference type="Proteomes" id="UP000095767">
    <property type="component" value="Unassembled WGS sequence"/>
</dbReference>
<feature type="domain" description="Jacalin-type lectin" evidence="2">
    <location>
        <begin position="51"/>
        <end position="107"/>
    </location>
</feature>
<dbReference type="GO" id="GO:0030246">
    <property type="term" value="F:carbohydrate binding"/>
    <property type="evidence" value="ECO:0007669"/>
    <property type="project" value="UniProtKB-KW"/>
</dbReference>
<sequence>MGVAPKLDDEYSIVGGSGEFALANGVVNRVVHSREGSTDIDRLTIKLVTKIGPWGGNGGSDADVRVLPHRLESAVIRHGVVVDSIGYSYVDQAGRKHTAGPWGGNGGIYLCIFPYYQHNLYLKREKEIKITTSHCEHI</sequence>
<reference evidence="3 4" key="1">
    <citation type="submission" date="2016-09" db="EMBL/GenBank/DDBJ databases">
        <title>The draft genome of Dichanthelium oligosanthes: A C3 panicoid grass species.</title>
        <authorList>
            <person name="Studer A.J."/>
            <person name="Schnable J.C."/>
            <person name="Brutnell T.P."/>
        </authorList>
    </citation>
    <scope>NUCLEOTIDE SEQUENCE [LARGE SCALE GENOMIC DNA]</scope>
    <source>
        <strain evidence="4">cv. Kellogg 1175</strain>
        <tissue evidence="3">Leaf</tissue>
    </source>
</reference>
<name>A0A1E5USD3_9POAL</name>
<dbReference type="InterPro" id="IPR036404">
    <property type="entry name" value="Jacalin-like_lectin_dom_sf"/>
</dbReference>
<gene>
    <name evidence="3" type="ORF">BAE44_0023237</name>
</gene>
<comment type="caution">
    <text evidence="3">The sequence shown here is derived from an EMBL/GenBank/DDBJ whole genome shotgun (WGS) entry which is preliminary data.</text>
</comment>
<dbReference type="SUPFAM" id="SSF51101">
    <property type="entry name" value="Mannose-binding lectins"/>
    <property type="match status" value="1"/>
</dbReference>
<accession>A0A1E5USD3</accession>